<dbReference type="Pfam" id="PF01871">
    <property type="entry name" value="AMMECR1"/>
    <property type="match status" value="1"/>
</dbReference>
<evidence type="ECO:0000313" key="3">
    <source>
        <dbReference type="Proteomes" id="UP000315947"/>
    </source>
</evidence>
<dbReference type="Gene3D" id="3.30.700.20">
    <property type="entry name" value="Hypothetical protein ph0010, domain 1"/>
    <property type="match status" value="1"/>
</dbReference>
<dbReference type="NCBIfam" id="TIGR04335">
    <property type="entry name" value="AmmeMemoSam_A"/>
    <property type="match status" value="1"/>
</dbReference>
<dbReference type="InterPro" id="IPR002733">
    <property type="entry name" value="AMMECR1_domain"/>
</dbReference>
<evidence type="ECO:0000259" key="1">
    <source>
        <dbReference type="PROSITE" id="PS51112"/>
    </source>
</evidence>
<organism evidence="2 3">
    <name type="scientific">Shewanella psychropiezotolerans</name>
    <dbReference type="NCBI Taxonomy" id="2593655"/>
    <lineage>
        <taxon>Bacteria</taxon>
        <taxon>Pseudomonadati</taxon>
        <taxon>Pseudomonadota</taxon>
        <taxon>Gammaproteobacteria</taxon>
        <taxon>Alteromonadales</taxon>
        <taxon>Shewanellaceae</taxon>
        <taxon>Shewanella</taxon>
    </lineage>
</organism>
<dbReference type="InterPro" id="IPR036071">
    <property type="entry name" value="AMMECR1_dom_sf"/>
</dbReference>
<dbReference type="PROSITE" id="PS51112">
    <property type="entry name" value="AMMECR1"/>
    <property type="match status" value="1"/>
</dbReference>
<dbReference type="InterPro" id="IPR023473">
    <property type="entry name" value="AMMECR1"/>
</dbReference>
<dbReference type="EMBL" id="CP041614">
    <property type="protein sequence ID" value="QDO85571.1"/>
    <property type="molecule type" value="Genomic_DNA"/>
</dbReference>
<accession>A0ABX5X2K9</accession>
<gene>
    <name evidence="2" type="primary">amrA</name>
    <name evidence="2" type="ORF">FM037_22780</name>
</gene>
<dbReference type="PANTHER" id="PTHR13016:SF0">
    <property type="entry name" value="AMME SYNDROME CANDIDATE GENE 1 PROTEIN"/>
    <property type="match status" value="1"/>
</dbReference>
<dbReference type="Gene3D" id="3.30.1490.150">
    <property type="entry name" value="Hypothetical protein ph0010, domain 2"/>
    <property type="match status" value="1"/>
</dbReference>
<dbReference type="Proteomes" id="UP000315947">
    <property type="component" value="Chromosome"/>
</dbReference>
<feature type="domain" description="AMMECR1" evidence="1">
    <location>
        <begin position="12"/>
        <end position="206"/>
    </location>
</feature>
<sequence length="206" mass="22926">MPALPSVNLTEPEKRQLLALARSTLVDSFGSDPAAKLPLTSHHKLPTSHSKLPDEAVIELKLGCFVTLTLDGELKGCMGCIEGERTLANSIPDLATSSAFYDSRFSPLRQPQLSRVSIEISLLSPLTPLNVRSQAQLEEYLAQDHYGVVLKEDGLRAVFLPQVWEHFSGPKTFIDALKVKGGWPENYWSDKIEVELFKVIHFSENR</sequence>
<dbReference type="SUPFAM" id="SSF143447">
    <property type="entry name" value="AMMECR1-like"/>
    <property type="match status" value="1"/>
</dbReference>
<reference evidence="2 3" key="1">
    <citation type="submission" date="2019-07" db="EMBL/GenBank/DDBJ databases">
        <title>Shewanella sp. YLB-06 whole genomic sequence.</title>
        <authorList>
            <person name="Yu L."/>
        </authorList>
    </citation>
    <scope>NUCLEOTIDE SEQUENCE [LARGE SCALE GENOMIC DNA]</scope>
    <source>
        <strain evidence="2 3">YLB-06</strain>
    </source>
</reference>
<protein>
    <submittedName>
        <fullName evidence="2">AmmeMemoRadiSam system protein A</fullName>
    </submittedName>
</protein>
<dbReference type="PANTHER" id="PTHR13016">
    <property type="entry name" value="AMMECR1 HOMOLOG"/>
    <property type="match status" value="1"/>
</dbReference>
<evidence type="ECO:0000313" key="2">
    <source>
        <dbReference type="EMBL" id="QDO85571.1"/>
    </source>
</evidence>
<dbReference type="InterPro" id="IPR027623">
    <property type="entry name" value="AmmeMemoSam_A"/>
</dbReference>
<dbReference type="InterPro" id="IPR027485">
    <property type="entry name" value="AMMECR1_N"/>
</dbReference>
<name>A0ABX5X2K9_9GAMM</name>
<dbReference type="RefSeq" id="WP_144047889.1">
    <property type="nucleotide sequence ID" value="NZ_CP041614.1"/>
</dbReference>
<keyword evidence="3" id="KW-1185">Reference proteome</keyword>
<proteinExistence type="predicted"/>